<proteinExistence type="predicted"/>
<dbReference type="InterPro" id="IPR003772">
    <property type="entry name" value="YceD"/>
</dbReference>
<evidence type="ECO:0000313" key="1">
    <source>
        <dbReference type="EMBL" id="PDS24696.1"/>
    </source>
</evidence>
<sequence length="180" mass="21025">MKQLKEFLIPFIGLKLGKHQFEYQINKAFFDNFDFDEYENANIKVAVVLEKKSTMLELHFKHKGTVTVPCDITSESFELPIKGKIRLVVQFGEAFNNDNEELLVLPYAEHQTDIAQYIYEMIVLSVPLKRIHPGVIDGSLESEALNKWKTLQVEELKQEIEEQDNIDPRWDKLKQLLTDK</sequence>
<name>A0A2H3KML1_9FLAO</name>
<reference evidence="1 2" key="1">
    <citation type="submission" date="2017-09" db="EMBL/GenBank/DDBJ databases">
        <title>Whole genomes of Flavobacteriaceae.</title>
        <authorList>
            <person name="Stine C."/>
            <person name="Li C."/>
            <person name="Tadesse D."/>
        </authorList>
    </citation>
    <scope>NUCLEOTIDE SEQUENCE [LARGE SCALE GENOMIC DNA]</scope>
    <source>
        <strain evidence="1 2">ATCC 35036</strain>
    </source>
</reference>
<comment type="caution">
    <text evidence="1">The sequence shown here is derived from an EMBL/GenBank/DDBJ whole genome shotgun (WGS) entry which is preliminary data.</text>
</comment>
<organism evidence="1 2">
    <name type="scientific">Flavobacterium branchiophilum</name>
    <dbReference type="NCBI Taxonomy" id="55197"/>
    <lineage>
        <taxon>Bacteria</taxon>
        <taxon>Pseudomonadati</taxon>
        <taxon>Bacteroidota</taxon>
        <taxon>Flavobacteriia</taxon>
        <taxon>Flavobacteriales</taxon>
        <taxon>Flavobacteriaceae</taxon>
        <taxon>Flavobacterium</taxon>
    </lineage>
</organism>
<dbReference type="Proteomes" id="UP000220828">
    <property type="component" value="Unassembled WGS sequence"/>
</dbReference>
<dbReference type="AlphaFoldDB" id="A0A2H3KML1"/>
<evidence type="ECO:0008006" key="3">
    <source>
        <dbReference type="Google" id="ProtNLM"/>
    </source>
</evidence>
<dbReference type="EMBL" id="PCMW01000038">
    <property type="protein sequence ID" value="PDS24696.1"/>
    <property type="molecule type" value="Genomic_DNA"/>
</dbReference>
<evidence type="ECO:0000313" key="2">
    <source>
        <dbReference type="Proteomes" id="UP000220828"/>
    </source>
</evidence>
<accession>A0A2H3KML1</accession>
<dbReference type="Pfam" id="PF02620">
    <property type="entry name" value="YceD"/>
    <property type="match status" value="1"/>
</dbReference>
<gene>
    <name evidence="1" type="ORF">B0A77_07105</name>
</gene>
<protein>
    <recommendedName>
        <fullName evidence="3">DUF177 domain-containing protein</fullName>
    </recommendedName>
</protein>
<dbReference type="RefSeq" id="WP_097554005.1">
    <property type="nucleotide sequence ID" value="NZ_PCMW01000038.1"/>
</dbReference>
<dbReference type="OrthoDB" id="1524821at2"/>